<feature type="compositionally biased region" description="Basic and acidic residues" evidence="8">
    <location>
        <begin position="148"/>
        <end position="162"/>
    </location>
</feature>
<accession>A0AAD9PBD8</accession>
<evidence type="ECO:0000256" key="8">
    <source>
        <dbReference type="SAM" id="MobiDB-lite"/>
    </source>
</evidence>
<dbReference type="InterPro" id="IPR052412">
    <property type="entry name" value="CC-Dev_Transcription_Reg"/>
</dbReference>
<evidence type="ECO:0000256" key="6">
    <source>
        <dbReference type="ARBA" id="ARBA00023242"/>
    </source>
</evidence>
<feature type="region of interest" description="Disordered" evidence="8">
    <location>
        <begin position="1"/>
        <end position="30"/>
    </location>
</feature>
<reference evidence="10" key="1">
    <citation type="journal article" date="2023" name="Mol. Biol. Evol.">
        <title>Third-Generation Sequencing Reveals the Adaptive Role of the Epigenome in Three Deep-Sea Polychaetes.</title>
        <authorList>
            <person name="Perez M."/>
            <person name="Aroh O."/>
            <person name="Sun Y."/>
            <person name="Lan Y."/>
            <person name="Juniper S.K."/>
            <person name="Young C.R."/>
            <person name="Angers B."/>
            <person name="Qian P.Y."/>
        </authorList>
    </citation>
    <scope>NUCLEOTIDE SEQUENCE</scope>
    <source>
        <strain evidence="10">R07B-5</strain>
    </source>
</reference>
<dbReference type="PROSITE" id="PS50118">
    <property type="entry name" value="HMG_BOX_2"/>
    <property type="match status" value="1"/>
</dbReference>
<feature type="compositionally biased region" description="Basic and acidic residues" evidence="8">
    <location>
        <begin position="269"/>
        <end position="288"/>
    </location>
</feature>
<dbReference type="Pfam" id="PF00505">
    <property type="entry name" value="HMG_box"/>
    <property type="match status" value="1"/>
</dbReference>
<feature type="region of interest" description="Disordered" evidence="8">
    <location>
        <begin position="232"/>
        <end position="288"/>
    </location>
</feature>
<feature type="DNA-binding region" description="HMG box" evidence="7">
    <location>
        <begin position="77"/>
        <end position="145"/>
    </location>
</feature>
<dbReference type="InterPro" id="IPR036910">
    <property type="entry name" value="HMG_box_dom_sf"/>
</dbReference>
<dbReference type="SMART" id="SM00398">
    <property type="entry name" value="HMG"/>
    <property type="match status" value="1"/>
</dbReference>
<keyword evidence="6 7" id="KW-0539">Nucleus</keyword>
<dbReference type="GO" id="GO:0005634">
    <property type="term" value="C:nucleus"/>
    <property type="evidence" value="ECO:0007669"/>
    <property type="project" value="UniProtKB-UniRule"/>
</dbReference>
<dbReference type="FunFam" id="1.10.30.10:FF:000010">
    <property type="entry name" value="Capicua transcriptional repressor b"/>
    <property type="match status" value="1"/>
</dbReference>
<dbReference type="GO" id="GO:0000977">
    <property type="term" value="F:RNA polymerase II transcription regulatory region sequence-specific DNA binding"/>
    <property type="evidence" value="ECO:0007669"/>
    <property type="project" value="TreeGrafter"/>
</dbReference>
<feature type="compositionally biased region" description="Polar residues" evidence="8">
    <location>
        <begin position="1249"/>
        <end position="1262"/>
    </location>
</feature>
<evidence type="ECO:0000256" key="3">
    <source>
        <dbReference type="ARBA" id="ARBA00023015"/>
    </source>
</evidence>
<feature type="compositionally biased region" description="Polar residues" evidence="8">
    <location>
        <begin position="947"/>
        <end position="964"/>
    </location>
</feature>
<evidence type="ECO:0000256" key="7">
    <source>
        <dbReference type="PROSITE-ProRule" id="PRU00267"/>
    </source>
</evidence>
<feature type="region of interest" description="Disordered" evidence="8">
    <location>
        <begin position="453"/>
        <end position="472"/>
    </location>
</feature>
<evidence type="ECO:0000313" key="10">
    <source>
        <dbReference type="EMBL" id="KAK2191587.1"/>
    </source>
</evidence>
<evidence type="ECO:0000313" key="11">
    <source>
        <dbReference type="Proteomes" id="UP001209878"/>
    </source>
</evidence>
<feature type="region of interest" description="Disordered" evidence="8">
    <location>
        <begin position="55"/>
        <end position="75"/>
    </location>
</feature>
<evidence type="ECO:0000256" key="1">
    <source>
        <dbReference type="ARBA" id="ARBA00022491"/>
    </source>
</evidence>
<dbReference type="InterPro" id="IPR058606">
    <property type="entry name" value="HTH_Cic_C"/>
</dbReference>
<gene>
    <name evidence="10" type="ORF">NP493_50g01033</name>
</gene>
<name>A0AAD9PBD8_RIDPI</name>
<dbReference type="SUPFAM" id="SSF47095">
    <property type="entry name" value="HMG-box"/>
    <property type="match status" value="1"/>
</dbReference>
<feature type="region of interest" description="Disordered" evidence="8">
    <location>
        <begin position="936"/>
        <end position="964"/>
    </location>
</feature>
<feature type="region of interest" description="Disordered" evidence="8">
    <location>
        <begin position="1191"/>
        <end position="1267"/>
    </location>
</feature>
<keyword evidence="4 7" id="KW-0238">DNA-binding</keyword>
<feature type="domain" description="HMG box" evidence="9">
    <location>
        <begin position="77"/>
        <end position="145"/>
    </location>
</feature>
<feature type="compositionally biased region" description="Basic and acidic residues" evidence="8">
    <location>
        <begin position="61"/>
        <end position="75"/>
    </location>
</feature>
<feature type="compositionally biased region" description="Polar residues" evidence="8">
    <location>
        <begin position="1398"/>
        <end position="1421"/>
    </location>
</feature>
<keyword evidence="11" id="KW-1185">Reference proteome</keyword>
<feature type="region of interest" description="Disordered" evidence="8">
    <location>
        <begin position="148"/>
        <end position="171"/>
    </location>
</feature>
<dbReference type="InterPro" id="IPR058607">
    <property type="entry name" value="HMG-box_Cic-like"/>
</dbReference>
<evidence type="ECO:0000256" key="5">
    <source>
        <dbReference type="ARBA" id="ARBA00023163"/>
    </source>
</evidence>
<dbReference type="PANTHER" id="PTHR13059">
    <property type="entry name" value="HMG-BOX TRANSCRIPTION FACTOR BBX"/>
    <property type="match status" value="1"/>
</dbReference>
<dbReference type="PANTHER" id="PTHR13059:SF13">
    <property type="entry name" value="PROTEIN CAPICUA HOMOLOG"/>
    <property type="match status" value="1"/>
</dbReference>
<dbReference type="Gene3D" id="1.10.30.10">
    <property type="entry name" value="High mobility group box domain"/>
    <property type="match status" value="1"/>
</dbReference>
<protein>
    <recommendedName>
        <fullName evidence="9">HMG box domain-containing protein</fullName>
    </recommendedName>
</protein>
<keyword evidence="5" id="KW-0804">Transcription</keyword>
<sequence>MPVLKQAVPGPREAASHGDLGSPVVDAEDEDDDVFVTDSPAPSVPAIVAHSKRRTRSLGALKEELKSPKKRNDRDHIRRPMNAFMIFSKRHRGLVHQKHPNHDNRTVSKILGEWWYALPPGQKQKYHDLAFHVKEAHFKAHPDWKWCSKDRKKSTGGDRKMDGPGTVEDSVGPLSANLGYSLISVSVDPPAAFASLADLKSRSQSLSILPADGAHPAAVPQALSELTQMCSTQPGGEVTSLKQTRDEDSAAPAPAKTQAAASYSSSEVTPREQDRNSPRQSRYEILKYGDDSDDDRMIICEDKEGSTVDEDLNHSENAGGIDLNCKEHVSDSETDSQSEDEALIENKAFPQQRFSPVMRPLSSTDVPYRPKPMLVKPEPQLKVDVVAGSAALVNERAAPHVTRPSSSGSVFHPTGAVFKAHMPRLKDGENSAADAASAKGDAAVSVVPPGAVQRGYSVDSSEARPKGGSTGQVKTIHNITMMTQPDKHGIILSTNTQVGLGQHNRHGVILSKMTQKVPKGLPKTMPASKLPPGGSTVRGSRPSVGPIAIASKPVMPQAPQPPSPATPTLNVHRPQVAAPAAVAPPVSLTILKTPITTVNAAPKVTHENVGTTLMNAPVAVKSLTTAQVVPPRMQPAQAALLANIQRAPPTPVQYILPSFTLQTGPNGKVQNVVQMAMPNAQLHAGSIQLAIQGQPVLQQSPSVVASPQPQLVPAKFQMAPAPVTVATPPIQQKLIMQQPITLGQRTLQMVNPNLTPPAPTASPSHPLMTPRYVTLSQPGQQILAMGAAGQAAQPPATAVVSIGGQQMLTTSGLSHFTLVSSQSQTLQGVQSPRILLPTTNKVAYIQPGTPTSLPHLPMLTKAEQTYVQAFVTPLNTGTREGTFLPVSPAIQPQALSKQQPFFPLPPNSPIVTTLPSSLMTTQVLAPKVAVAVQRTTPSPARTPGGVLTSQGMTSGQSQNAMTVTTSGGRGEIRISGSMLQQQQQKPTKLRAAVATIPMATIPMTTVPVAAAVNQMPTVLLGAAPSETSEAKLHPSSAAPGPLPGNHFSEQPASDEVSEGDTEGKLQRACKGKRYKEMVAGSGLKLGKKDSPKREKRPTLTVAASLAASSGDVAMSTTSEQTRSPTKVPLDSREGKQRQIPPPLPLPSHVTGKGLPSPSTLSPRKGVLKRHFDDGMERVLEQVDFERRFEELPQFNPDSSESGTPLPKSPRDIISSYRKKRRLSVDTRLAQEMDSGDAAGTPSTAGGRPGSSTQSTPNTTRTPRSAKIDDRHFFGSNFNLEALAEVATLQRTSLVDLGDCDLVKSPRTPKTPSSPGAYSSLRRILDQRRQQVMQLFEEQGLFPTGQATAVFQANHQDVFPTKTCLQLKIREVRQKIMAEMQFDSSTTTVAATTVATPTLSQSSLGSHTPQHTFGPQTPTTIMSTPLPPPRTSSTTTATSAVGAPQTGGATGEGWAQRGPPPTE</sequence>
<evidence type="ECO:0000256" key="4">
    <source>
        <dbReference type="ARBA" id="ARBA00023125"/>
    </source>
</evidence>
<feature type="region of interest" description="Disordered" evidence="8">
    <location>
        <begin position="518"/>
        <end position="542"/>
    </location>
</feature>
<dbReference type="Pfam" id="PF25981">
    <property type="entry name" value="HTH_Cic_C"/>
    <property type="match status" value="1"/>
</dbReference>
<organism evidence="10 11">
    <name type="scientific">Ridgeia piscesae</name>
    <name type="common">Tubeworm</name>
    <dbReference type="NCBI Taxonomy" id="27915"/>
    <lineage>
        <taxon>Eukaryota</taxon>
        <taxon>Metazoa</taxon>
        <taxon>Spiralia</taxon>
        <taxon>Lophotrochozoa</taxon>
        <taxon>Annelida</taxon>
        <taxon>Polychaeta</taxon>
        <taxon>Sedentaria</taxon>
        <taxon>Canalipalpata</taxon>
        <taxon>Sabellida</taxon>
        <taxon>Siboglinidae</taxon>
        <taxon>Ridgeia</taxon>
    </lineage>
</organism>
<dbReference type="GO" id="GO:0000981">
    <property type="term" value="F:DNA-binding transcription factor activity, RNA polymerase II-specific"/>
    <property type="evidence" value="ECO:0007669"/>
    <property type="project" value="TreeGrafter"/>
</dbReference>
<feature type="compositionally biased region" description="Polar residues" evidence="8">
    <location>
        <begin position="1114"/>
        <end position="1124"/>
    </location>
</feature>
<evidence type="ECO:0000259" key="9">
    <source>
        <dbReference type="PROSITE" id="PS50118"/>
    </source>
</evidence>
<feature type="region of interest" description="Disordered" evidence="8">
    <location>
        <begin position="1398"/>
        <end position="1462"/>
    </location>
</feature>
<keyword evidence="1" id="KW-0678">Repressor</keyword>
<feature type="compositionally biased region" description="Low complexity" evidence="8">
    <location>
        <begin position="250"/>
        <end position="261"/>
    </location>
</feature>
<dbReference type="EMBL" id="JAODUO010000049">
    <property type="protein sequence ID" value="KAK2191587.1"/>
    <property type="molecule type" value="Genomic_DNA"/>
</dbReference>
<dbReference type="CDD" id="cd21990">
    <property type="entry name" value="HMG-box_CIC-like"/>
    <property type="match status" value="1"/>
</dbReference>
<feature type="region of interest" description="Disordered" evidence="8">
    <location>
        <begin position="1025"/>
        <end position="1168"/>
    </location>
</feature>
<comment type="caution">
    <text evidence="10">The sequence shown here is derived from an EMBL/GenBank/DDBJ whole genome shotgun (WGS) entry which is preliminary data.</text>
</comment>
<dbReference type="Proteomes" id="UP001209878">
    <property type="component" value="Unassembled WGS sequence"/>
</dbReference>
<proteinExistence type="predicted"/>
<dbReference type="InterPro" id="IPR009071">
    <property type="entry name" value="HMG_box_dom"/>
</dbReference>
<evidence type="ECO:0000256" key="2">
    <source>
        <dbReference type="ARBA" id="ARBA00022553"/>
    </source>
</evidence>
<keyword evidence="2" id="KW-0597">Phosphoprotein</keyword>
<keyword evidence="3" id="KW-0805">Transcription regulation</keyword>